<evidence type="ECO:0000313" key="2">
    <source>
        <dbReference type="EMBL" id="KAG6538089.1"/>
    </source>
</evidence>
<dbReference type="InterPro" id="IPR002213">
    <property type="entry name" value="UDP_glucos_trans"/>
</dbReference>
<organism evidence="2 3">
    <name type="scientific">Zingiber officinale</name>
    <name type="common">Ginger</name>
    <name type="synonym">Amomum zingiber</name>
    <dbReference type="NCBI Taxonomy" id="94328"/>
    <lineage>
        <taxon>Eukaryota</taxon>
        <taxon>Viridiplantae</taxon>
        <taxon>Streptophyta</taxon>
        <taxon>Embryophyta</taxon>
        <taxon>Tracheophyta</taxon>
        <taxon>Spermatophyta</taxon>
        <taxon>Magnoliopsida</taxon>
        <taxon>Liliopsida</taxon>
        <taxon>Zingiberales</taxon>
        <taxon>Zingiberaceae</taxon>
        <taxon>Zingiber</taxon>
    </lineage>
</organism>
<dbReference type="GO" id="GO:0035251">
    <property type="term" value="F:UDP-glucosyltransferase activity"/>
    <property type="evidence" value="ECO:0007669"/>
    <property type="project" value="InterPro"/>
</dbReference>
<proteinExistence type="predicted"/>
<keyword evidence="1" id="KW-0808">Transferase</keyword>
<dbReference type="PANTHER" id="PTHR48048">
    <property type="entry name" value="GLYCOSYLTRANSFERASE"/>
    <property type="match status" value="1"/>
</dbReference>
<dbReference type="InterPro" id="IPR050481">
    <property type="entry name" value="UDP-glycosyltransf_plant"/>
</dbReference>
<dbReference type="Proteomes" id="UP000734854">
    <property type="component" value="Unassembled WGS sequence"/>
</dbReference>
<dbReference type="FunFam" id="3.40.50.2000:FF:000020">
    <property type="entry name" value="Glycosyltransferase"/>
    <property type="match status" value="1"/>
</dbReference>
<evidence type="ECO:0000313" key="3">
    <source>
        <dbReference type="Proteomes" id="UP000734854"/>
    </source>
</evidence>
<gene>
    <name evidence="2" type="ORF">ZIOFF_003192</name>
</gene>
<sequence length="511" mass="56463">MYAPGNQELFVFFLITPLPLDFVGDLVVVEMAVEGSEMATKPTVVLYPMSGIGHLLPMVELAKLYLRHDFAVAVVLMQFPIKHPSLDSFIASVSSVHPSISFHQLPPPDDSFTANLSATFPSIPMTIEGVRRNNHELLRFLAAHRLENDVRAIVLDFLCTVALDVAVELGIPAHFFFPTSASALASMLYFPFLEFTDLDLCELADTLIHFPGLPPIPAPDMPRDVINRASESYESFVNKVARRLPDGDAILINSFESLEAEAVKALREGACLPGRRMPTVYCIGPLITEGSRGKVEAKAECMAWLDAQPSDSVVFLCFGSMGSFSVEQLKQVAVGLERSGQRFLWVVRVPKDPPTPTSELDLDLDVLLPEGFLQRTKQRGMVAKSWAPQVEVLNHGSVGCFVSHCGWNSTLEAISAGVAIVAWPLYAEQRMNKVFLVEQMKLAVVMEGYDRDMVQAEEVEAKVRWVMESEGGRELRRRAAAAKETAAEAWSEKGSSQQAWLEVDKTLKLQI</sequence>
<protein>
    <recommendedName>
        <fullName evidence="4">Glycosyltransferase</fullName>
    </recommendedName>
</protein>
<dbReference type="AlphaFoldDB" id="A0A8J5I879"/>
<evidence type="ECO:0008006" key="4">
    <source>
        <dbReference type="Google" id="ProtNLM"/>
    </source>
</evidence>
<reference evidence="2 3" key="1">
    <citation type="submission" date="2020-08" db="EMBL/GenBank/DDBJ databases">
        <title>Plant Genome Project.</title>
        <authorList>
            <person name="Zhang R.-G."/>
        </authorList>
    </citation>
    <scope>NUCLEOTIDE SEQUENCE [LARGE SCALE GENOMIC DNA]</scope>
    <source>
        <tissue evidence="2">Rhizome</tissue>
    </source>
</reference>
<dbReference type="Pfam" id="PF00201">
    <property type="entry name" value="UDPGT"/>
    <property type="match status" value="1"/>
</dbReference>
<accession>A0A8J5I879</accession>
<dbReference type="SUPFAM" id="SSF53756">
    <property type="entry name" value="UDP-Glycosyltransferase/glycogen phosphorylase"/>
    <property type="match status" value="1"/>
</dbReference>
<dbReference type="CDD" id="cd03784">
    <property type="entry name" value="GT1_Gtf-like"/>
    <property type="match status" value="1"/>
</dbReference>
<comment type="caution">
    <text evidence="2">The sequence shown here is derived from an EMBL/GenBank/DDBJ whole genome shotgun (WGS) entry which is preliminary data.</text>
</comment>
<evidence type="ECO:0000256" key="1">
    <source>
        <dbReference type="ARBA" id="ARBA00022679"/>
    </source>
</evidence>
<name>A0A8J5I879_ZINOF</name>
<dbReference type="EMBL" id="JACMSC010000001">
    <property type="protein sequence ID" value="KAG6538089.1"/>
    <property type="molecule type" value="Genomic_DNA"/>
</dbReference>
<dbReference type="PANTHER" id="PTHR48048:SF89">
    <property type="entry name" value="GLYCOSYLTRANSFERASE"/>
    <property type="match status" value="1"/>
</dbReference>
<dbReference type="Gene3D" id="3.40.50.2000">
    <property type="entry name" value="Glycogen Phosphorylase B"/>
    <property type="match status" value="2"/>
</dbReference>
<keyword evidence="3" id="KW-1185">Reference proteome</keyword>